<evidence type="ECO:0000313" key="2">
    <source>
        <dbReference type="EMBL" id="KAK6631462.1"/>
    </source>
</evidence>
<dbReference type="EMBL" id="JAWJWF010000006">
    <property type="protein sequence ID" value="KAK6631462.1"/>
    <property type="molecule type" value="Genomic_DNA"/>
</dbReference>
<sequence length="765" mass="85189">MPLLQTGRESENGKTLPPEGGPTVLGDTSVIMIKQERPDEAEIRELAAKMVEANKAKMVAANQTATVQNASRTALQSQLFANNQTSLLNMVNRTGLTTKGLEKKQVTNIPEDKKPIDEDSQRGRFGWVTLGKAFIPYILRQGEQYCAVRMVENKLLNKYLSYLHADIYNCTCIRSYYITDAEARILNEINVRHCDAQFGRDHFTNKDLVVRLQDAAEFYSFLDVCYNKLLLSSNNPNDKCGFIRINGESVVPYTVRNNVKFVPLFYFEGETDSLKLKAEKLEGWDLAYLKFCCKVQGIRNELFASETCSVISLNDIKSYFPSGTSFEDYWPSKVIDSQLLVSSKTQNANPSWTKQPAGSVPVSATKPVTPIQRSVPVAHTPPMAGTPGPHGNLPAAVINGWAAANIINGQQYQAMVSQQSNIVRMAQAQSLQNNVPQMEMVQQAPPPLVRTTLAANIPIGVVRPSLYDTYGVNALWMEPSSKVAFYIILSTGPFSRKNSKYRNILIRMVLSDHFPPVCIEELERKWQRSGSVTTPTYASANVPGALHILHSDAANRVGYSTSLLKSSQSRPSSNQPNSAKPPPPLIPVNGTNRYGTNPVTDVIDLSASQTGQRRQQPSQAQNGRMAKESSIGKRMIQISDIPTFGSHTPYQVKKVLVDNKMVPCINAKPYIYSELLMTLPDLVKHFFPNTPVVGVQKILQDVLNVNLYRGNRAQMETLRLAGKCVTEGDNLPLIQVRDVMQYMPQMKYVLEHNKNDPLAKRQRTS</sequence>
<comment type="caution">
    <text evidence="2">The sequence shown here is derived from an EMBL/GenBank/DDBJ whole genome shotgun (WGS) entry which is preliminary data.</text>
</comment>
<keyword evidence="3" id="KW-1185">Reference proteome</keyword>
<feature type="compositionally biased region" description="Polar residues" evidence="1">
    <location>
        <begin position="606"/>
        <end position="622"/>
    </location>
</feature>
<name>A0ABR1AYN2_POLSC</name>
<feature type="compositionally biased region" description="Polar residues" evidence="1">
    <location>
        <begin position="589"/>
        <end position="599"/>
    </location>
</feature>
<organism evidence="2 3">
    <name type="scientific">Polyplax serrata</name>
    <name type="common">Common mouse louse</name>
    <dbReference type="NCBI Taxonomy" id="468196"/>
    <lineage>
        <taxon>Eukaryota</taxon>
        <taxon>Metazoa</taxon>
        <taxon>Ecdysozoa</taxon>
        <taxon>Arthropoda</taxon>
        <taxon>Hexapoda</taxon>
        <taxon>Insecta</taxon>
        <taxon>Pterygota</taxon>
        <taxon>Neoptera</taxon>
        <taxon>Paraneoptera</taxon>
        <taxon>Psocodea</taxon>
        <taxon>Troctomorpha</taxon>
        <taxon>Phthiraptera</taxon>
        <taxon>Anoplura</taxon>
        <taxon>Polyplacidae</taxon>
        <taxon>Polyplax</taxon>
    </lineage>
</organism>
<dbReference type="Proteomes" id="UP001359485">
    <property type="component" value="Unassembled WGS sequence"/>
</dbReference>
<feature type="region of interest" description="Disordered" evidence="1">
    <location>
        <begin position="1"/>
        <end position="23"/>
    </location>
</feature>
<evidence type="ECO:0000256" key="1">
    <source>
        <dbReference type="SAM" id="MobiDB-lite"/>
    </source>
</evidence>
<accession>A0ABR1AYN2</accession>
<evidence type="ECO:0000313" key="3">
    <source>
        <dbReference type="Proteomes" id="UP001359485"/>
    </source>
</evidence>
<protein>
    <submittedName>
        <fullName evidence="2">Uncharacterized protein</fullName>
    </submittedName>
</protein>
<feature type="region of interest" description="Disordered" evidence="1">
    <location>
        <begin position="562"/>
        <end position="631"/>
    </location>
</feature>
<gene>
    <name evidence="2" type="ORF">RUM44_005989</name>
</gene>
<reference evidence="2 3" key="1">
    <citation type="submission" date="2023-09" db="EMBL/GenBank/DDBJ databases">
        <title>Genomes of two closely related lineages of the louse Polyplax serrata with different host specificities.</title>
        <authorList>
            <person name="Martinu J."/>
            <person name="Tarabai H."/>
            <person name="Stefka J."/>
            <person name="Hypsa V."/>
        </authorList>
    </citation>
    <scope>NUCLEOTIDE SEQUENCE [LARGE SCALE GENOMIC DNA]</scope>
    <source>
        <strain evidence="2">98ZLc_SE</strain>
    </source>
</reference>
<proteinExistence type="predicted"/>
<feature type="compositionally biased region" description="Low complexity" evidence="1">
    <location>
        <begin position="562"/>
        <end position="578"/>
    </location>
</feature>